<dbReference type="EMBL" id="JBHTIL010000001">
    <property type="protein sequence ID" value="MFD0925168.1"/>
    <property type="molecule type" value="Genomic_DNA"/>
</dbReference>
<keyword evidence="4" id="KW-1185">Reference proteome</keyword>
<dbReference type="Proteomes" id="UP001597068">
    <property type="component" value="Unassembled WGS sequence"/>
</dbReference>
<keyword evidence="2" id="KW-0812">Transmembrane</keyword>
<reference evidence="4" key="1">
    <citation type="journal article" date="2019" name="Int. J. Syst. Evol. Microbiol.">
        <title>The Global Catalogue of Microorganisms (GCM) 10K type strain sequencing project: providing services to taxonomists for standard genome sequencing and annotation.</title>
        <authorList>
            <consortium name="The Broad Institute Genomics Platform"/>
            <consortium name="The Broad Institute Genome Sequencing Center for Infectious Disease"/>
            <person name="Wu L."/>
            <person name="Ma J."/>
        </authorList>
    </citation>
    <scope>NUCLEOTIDE SEQUENCE [LARGE SCALE GENOMIC DNA]</scope>
    <source>
        <strain evidence="4">CCUG 50873</strain>
    </source>
</reference>
<dbReference type="RefSeq" id="WP_253646858.1">
    <property type="nucleotide sequence ID" value="NZ_BAAAMO010000002.1"/>
</dbReference>
<evidence type="ECO:0000313" key="4">
    <source>
        <dbReference type="Proteomes" id="UP001597068"/>
    </source>
</evidence>
<name>A0ABW3G4U9_9NOCA</name>
<keyword evidence="2" id="KW-1133">Transmembrane helix</keyword>
<feature type="transmembrane region" description="Helical" evidence="2">
    <location>
        <begin position="317"/>
        <end position="336"/>
    </location>
</feature>
<comment type="caution">
    <text evidence="3">The sequence shown here is derived from an EMBL/GenBank/DDBJ whole genome shotgun (WGS) entry which is preliminary data.</text>
</comment>
<gene>
    <name evidence="3" type="ORF">ACFQ04_05400</name>
</gene>
<proteinExistence type="predicted"/>
<organism evidence="3 4">
    <name type="scientific">Williamsia deligens</name>
    <dbReference type="NCBI Taxonomy" id="321325"/>
    <lineage>
        <taxon>Bacteria</taxon>
        <taxon>Bacillati</taxon>
        <taxon>Actinomycetota</taxon>
        <taxon>Actinomycetes</taxon>
        <taxon>Mycobacteriales</taxon>
        <taxon>Nocardiaceae</taxon>
        <taxon>Williamsia</taxon>
    </lineage>
</organism>
<evidence type="ECO:0000256" key="1">
    <source>
        <dbReference type="SAM" id="MobiDB-lite"/>
    </source>
</evidence>
<evidence type="ECO:0000313" key="3">
    <source>
        <dbReference type="EMBL" id="MFD0925168.1"/>
    </source>
</evidence>
<sequence length="446" mass="46547">MSSVVITGVPRSGAATLADALAEVDSRLSVAVARPDAVGASGAVVGLLVVEPSSMCGADDRAALHALRDAVGHVAVVVTKVDAFWDWPTVARSSRAALDPYEELPVFAVSAAAALAGAVDESGVDALAGWIRERLIDGRVVPRPAVDDSPGRTRADELAALRARRARVVRGRDRGRTDRLAAVRGGLGRIRTSASAETVAGLRDVVEESDAVVAHLRGGGVAAHRRWLHERVAHLQTQVLAGVDDELDRLRAAVLLGVEPFRPEPPAPASPIVVRDPPPVGAPTEEIVGVLLGAASGFAVARFLVEPFTEVEVVHQISTPLALVVGAVIGLVITTVRRRAATRARVRSATNAALAEARSVIDQDVAVRLADAESLISGRVVRHAERRAVEAAREVSALDERIRALGGARDPGGTRGTDRRPAASNAREAPAPGVPEPAGPRRSETT</sequence>
<keyword evidence="2" id="KW-0472">Membrane</keyword>
<evidence type="ECO:0000256" key="2">
    <source>
        <dbReference type="SAM" id="Phobius"/>
    </source>
</evidence>
<protein>
    <submittedName>
        <fullName evidence="3">Uncharacterized protein</fullName>
    </submittedName>
</protein>
<accession>A0ABW3G4U9</accession>
<feature type="region of interest" description="Disordered" evidence="1">
    <location>
        <begin position="403"/>
        <end position="446"/>
    </location>
</feature>